<gene>
    <name evidence="1" type="ORF">Mucpa_3044</name>
</gene>
<dbReference type="AlphaFoldDB" id="H1YDC3"/>
<accession>H1YDC3</accession>
<sequence>MGFYSITNYGLEFQRTNYNYFTHAIRHTAIFID</sequence>
<proteinExistence type="predicted"/>
<name>H1YDC3_9SPHI</name>
<keyword evidence="2" id="KW-1185">Reference proteome</keyword>
<dbReference type="Proteomes" id="UP000002774">
    <property type="component" value="Chromosome"/>
</dbReference>
<dbReference type="EMBL" id="CM001403">
    <property type="protein sequence ID" value="EHQ27149.1"/>
    <property type="molecule type" value="Genomic_DNA"/>
</dbReference>
<dbReference type="STRING" id="714943.Mucpa_3044"/>
<evidence type="ECO:0000313" key="1">
    <source>
        <dbReference type="EMBL" id="EHQ27149.1"/>
    </source>
</evidence>
<evidence type="ECO:0000313" key="2">
    <source>
        <dbReference type="Proteomes" id="UP000002774"/>
    </source>
</evidence>
<dbReference type="HOGENOM" id="CLU_3382758_0_0_10"/>
<organism evidence="1 2">
    <name type="scientific">Mucilaginibacter paludis DSM 18603</name>
    <dbReference type="NCBI Taxonomy" id="714943"/>
    <lineage>
        <taxon>Bacteria</taxon>
        <taxon>Pseudomonadati</taxon>
        <taxon>Bacteroidota</taxon>
        <taxon>Sphingobacteriia</taxon>
        <taxon>Sphingobacteriales</taxon>
        <taxon>Sphingobacteriaceae</taxon>
        <taxon>Mucilaginibacter</taxon>
    </lineage>
</organism>
<protein>
    <submittedName>
        <fullName evidence="1">Uncharacterized protein</fullName>
    </submittedName>
</protein>
<reference evidence="1" key="1">
    <citation type="submission" date="2011-09" db="EMBL/GenBank/DDBJ databases">
        <title>The permanent draft genome of Mucilaginibacter paludis DSM 18603.</title>
        <authorList>
            <consortium name="US DOE Joint Genome Institute (JGI-PGF)"/>
            <person name="Lucas S."/>
            <person name="Han J."/>
            <person name="Lapidus A."/>
            <person name="Bruce D."/>
            <person name="Goodwin L."/>
            <person name="Pitluck S."/>
            <person name="Peters L."/>
            <person name="Kyrpides N."/>
            <person name="Mavromatis K."/>
            <person name="Ivanova N."/>
            <person name="Mikhailova N."/>
            <person name="Held B."/>
            <person name="Detter J.C."/>
            <person name="Tapia R."/>
            <person name="Han C."/>
            <person name="Land M."/>
            <person name="Hauser L."/>
            <person name="Markowitz V."/>
            <person name="Cheng J.-F."/>
            <person name="Hugenholtz P."/>
            <person name="Woyke T."/>
            <person name="Wu D."/>
            <person name="Tindall B."/>
            <person name="Brambilla E."/>
            <person name="Klenk H.-P."/>
            <person name="Eisen J.A."/>
        </authorList>
    </citation>
    <scope>NUCLEOTIDE SEQUENCE [LARGE SCALE GENOMIC DNA]</scope>
    <source>
        <strain evidence="1">DSM 18603</strain>
    </source>
</reference>